<keyword evidence="1" id="KW-0479">Metal-binding</keyword>
<gene>
    <name evidence="3" type="ORF">HAPAU_15250</name>
</gene>
<dbReference type="AlphaFoldDB" id="A0A151AGA4"/>
<comment type="caution">
    <text evidence="3">The sequence shown here is derived from an EMBL/GenBank/DDBJ whole genome shotgun (WGS) entry which is preliminary data.</text>
</comment>
<sequence>MTERNPPSEPIERILETIDRNKPNTWDRYSMLFRFVLSGDGIVRVTSRRNDTGTYTVELSGGTVSGCTCRSTDIGVGTIGCRHMRAVDAHPHL</sequence>
<dbReference type="EMBL" id="LTAZ01000004">
    <property type="protein sequence ID" value="KYH26427.1"/>
    <property type="molecule type" value="Genomic_DNA"/>
</dbReference>
<organism evidence="3 4">
    <name type="scientific">Halalkalicoccus paucihalophilus</name>
    <dbReference type="NCBI Taxonomy" id="1008153"/>
    <lineage>
        <taxon>Archaea</taxon>
        <taxon>Methanobacteriati</taxon>
        <taxon>Methanobacteriota</taxon>
        <taxon>Stenosarchaea group</taxon>
        <taxon>Halobacteria</taxon>
        <taxon>Halobacteriales</taxon>
        <taxon>Halococcaceae</taxon>
        <taxon>Halalkalicoccus</taxon>
    </lineage>
</organism>
<keyword evidence="1" id="KW-0863">Zinc-finger</keyword>
<accession>A0A151AGA4</accession>
<proteinExistence type="predicted"/>
<dbReference type="GO" id="GO:0008270">
    <property type="term" value="F:zinc ion binding"/>
    <property type="evidence" value="ECO:0007669"/>
    <property type="project" value="UniProtKB-KW"/>
</dbReference>
<evidence type="ECO:0000313" key="3">
    <source>
        <dbReference type="EMBL" id="KYH26427.1"/>
    </source>
</evidence>
<keyword evidence="1" id="KW-0862">Zinc</keyword>
<protein>
    <recommendedName>
        <fullName evidence="2">SWIM-type domain-containing protein</fullName>
    </recommendedName>
</protein>
<dbReference type="InterPro" id="IPR007527">
    <property type="entry name" value="Znf_SWIM"/>
</dbReference>
<evidence type="ECO:0000313" key="4">
    <source>
        <dbReference type="Proteomes" id="UP000075321"/>
    </source>
</evidence>
<feature type="domain" description="SWIM-type" evidence="2">
    <location>
        <begin position="55"/>
        <end position="92"/>
    </location>
</feature>
<evidence type="ECO:0000259" key="2">
    <source>
        <dbReference type="PROSITE" id="PS50966"/>
    </source>
</evidence>
<dbReference type="Proteomes" id="UP000075321">
    <property type="component" value="Unassembled WGS sequence"/>
</dbReference>
<evidence type="ECO:0000256" key="1">
    <source>
        <dbReference type="PROSITE-ProRule" id="PRU00325"/>
    </source>
</evidence>
<dbReference type="PROSITE" id="PS50966">
    <property type="entry name" value="ZF_SWIM"/>
    <property type="match status" value="1"/>
</dbReference>
<dbReference type="PATRIC" id="fig|1008153.3.peg.1542"/>
<keyword evidence="4" id="KW-1185">Reference proteome</keyword>
<name>A0A151AGA4_9EURY</name>
<reference evidence="3 4" key="1">
    <citation type="submission" date="2016-02" db="EMBL/GenBank/DDBJ databases">
        <title>Genome sequence of Halalkalicoccus paucihalophilus DSM 24557.</title>
        <authorList>
            <person name="Poehlein A."/>
            <person name="Daniel R."/>
        </authorList>
    </citation>
    <scope>NUCLEOTIDE SEQUENCE [LARGE SCALE GENOMIC DNA]</scope>
    <source>
        <strain evidence="3 4">DSM 24557</strain>
    </source>
</reference>